<feature type="transmembrane region" description="Helical" evidence="7">
    <location>
        <begin position="621"/>
        <end position="640"/>
    </location>
</feature>
<feature type="transmembrane region" description="Helical" evidence="7">
    <location>
        <begin position="846"/>
        <end position="868"/>
    </location>
</feature>
<dbReference type="GO" id="GO:0005886">
    <property type="term" value="C:plasma membrane"/>
    <property type="evidence" value="ECO:0007669"/>
    <property type="project" value="TreeGrafter"/>
</dbReference>
<dbReference type="GO" id="GO:0006817">
    <property type="term" value="P:phosphate ion transport"/>
    <property type="evidence" value="ECO:0007669"/>
    <property type="project" value="TreeGrafter"/>
</dbReference>
<evidence type="ECO:0000259" key="8">
    <source>
        <dbReference type="PROSITE" id="PS51380"/>
    </source>
</evidence>
<dbReference type="GO" id="GO:0016036">
    <property type="term" value="P:cellular response to phosphate starvation"/>
    <property type="evidence" value="ECO:0007669"/>
    <property type="project" value="TreeGrafter"/>
</dbReference>
<gene>
    <name evidence="11" type="ORF">K489DRAFT_216261</name>
</gene>
<dbReference type="GO" id="GO:0005794">
    <property type="term" value="C:Golgi apparatus"/>
    <property type="evidence" value="ECO:0007669"/>
    <property type="project" value="TreeGrafter"/>
</dbReference>
<evidence type="ECO:0000256" key="5">
    <source>
        <dbReference type="ARBA" id="ARBA00023136"/>
    </source>
</evidence>
<feature type="region of interest" description="Disordered" evidence="6">
    <location>
        <begin position="926"/>
        <end position="954"/>
    </location>
</feature>
<feature type="region of interest" description="Disordered" evidence="6">
    <location>
        <begin position="32"/>
        <end position="189"/>
    </location>
</feature>
<proteinExistence type="inferred from homology"/>
<evidence type="ECO:0000256" key="1">
    <source>
        <dbReference type="ARBA" id="ARBA00004141"/>
    </source>
</evidence>
<feature type="region of interest" description="Disordered" evidence="6">
    <location>
        <begin position="401"/>
        <end position="425"/>
    </location>
</feature>
<name>A0A6J3M5G7_9PEZI</name>
<evidence type="ECO:0000256" key="6">
    <source>
        <dbReference type="SAM" id="MobiDB-lite"/>
    </source>
</evidence>
<reference evidence="11" key="3">
    <citation type="submission" date="2025-08" db="UniProtKB">
        <authorList>
            <consortium name="RefSeq"/>
        </authorList>
    </citation>
    <scope>IDENTIFICATION</scope>
    <source>
        <strain evidence="11">CBS 342.82</strain>
    </source>
</reference>
<dbReference type="Pfam" id="PF03105">
    <property type="entry name" value="SPX"/>
    <property type="match status" value="1"/>
</dbReference>
<keyword evidence="3 7" id="KW-0812">Transmembrane</keyword>
<comment type="subcellular location">
    <subcellularLocation>
        <location evidence="1">Membrane</location>
        <topology evidence="1">Multi-pass membrane protein</topology>
    </subcellularLocation>
</comment>
<dbReference type="Pfam" id="PF03124">
    <property type="entry name" value="EXS"/>
    <property type="match status" value="1"/>
</dbReference>
<dbReference type="CDD" id="cd14475">
    <property type="entry name" value="SPX_SYG1_like"/>
    <property type="match status" value="1"/>
</dbReference>
<feature type="transmembrane region" description="Helical" evidence="7">
    <location>
        <begin position="799"/>
        <end position="818"/>
    </location>
</feature>
<evidence type="ECO:0000313" key="10">
    <source>
        <dbReference type="Proteomes" id="UP000504637"/>
    </source>
</evidence>
<feature type="domain" description="EXS" evidence="8">
    <location>
        <begin position="733"/>
        <end position="929"/>
    </location>
</feature>
<comment type="similarity">
    <text evidence="2">Belongs to the SYG1 (TC 2.A.94) family.</text>
</comment>
<keyword evidence="4 7" id="KW-1133">Transmembrane helix</keyword>
<accession>A0A6J3M5G7</accession>
<organism evidence="11">
    <name type="scientific">Dissoconium aciculare CBS 342.82</name>
    <dbReference type="NCBI Taxonomy" id="1314786"/>
    <lineage>
        <taxon>Eukaryota</taxon>
        <taxon>Fungi</taxon>
        <taxon>Dikarya</taxon>
        <taxon>Ascomycota</taxon>
        <taxon>Pezizomycotina</taxon>
        <taxon>Dothideomycetes</taxon>
        <taxon>Dothideomycetidae</taxon>
        <taxon>Mycosphaerellales</taxon>
        <taxon>Dissoconiaceae</taxon>
        <taxon>Dissoconium</taxon>
    </lineage>
</organism>
<keyword evidence="5 7" id="KW-0472">Membrane</keyword>
<feature type="compositionally biased region" description="Basic and acidic residues" evidence="6">
    <location>
        <begin position="980"/>
        <end position="989"/>
    </location>
</feature>
<feature type="transmembrane region" description="Helical" evidence="7">
    <location>
        <begin position="652"/>
        <end position="673"/>
    </location>
</feature>
<feature type="compositionally biased region" description="Polar residues" evidence="6">
    <location>
        <begin position="108"/>
        <end position="122"/>
    </location>
</feature>
<feature type="region of interest" description="Disordered" evidence="6">
    <location>
        <begin position="970"/>
        <end position="1002"/>
    </location>
</feature>
<evidence type="ECO:0000259" key="9">
    <source>
        <dbReference type="PROSITE" id="PS51382"/>
    </source>
</evidence>
<feature type="domain" description="SPX" evidence="9">
    <location>
        <begin position="1"/>
        <end position="479"/>
    </location>
</feature>
<dbReference type="OrthoDB" id="9970435at2759"/>
<dbReference type="RefSeq" id="XP_033459810.1">
    <property type="nucleotide sequence ID" value="XM_033599699.1"/>
</dbReference>
<feature type="transmembrane region" description="Helical" evidence="7">
    <location>
        <begin position="573"/>
        <end position="600"/>
    </location>
</feature>
<evidence type="ECO:0000256" key="4">
    <source>
        <dbReference type="ARBA" id="ARBA00022989"/>
    </source>
</evidence>
<reference evidence="11" key="2">
    <citation type="submission" date="2020-04" db="EMBL/GenBank/DDBJ databases">
        <authorList>
            <consortium name="NCBI Genome Project"/>
        </authorList>
    </citation>
    <scope>NUCLEOTIDE SEQUENCE</scope>
    <source>
        <strain evidence="11">CBS 342.82</strain>
    </source>
</reference>
<protein>
    <submittedName>
        <fullName evidence="11">EXS-domain-containing protein</fullName>
    </submittedName>
</protein>
<feature type="compositionally biased region" description="Low complexity" evidence="6">
    <location>
        <begin position="936"/>
        <end position="950"/>
    </location>
</feature>
<dbReference type="Proteomes" id="UP000504637">
    <property type="component" value="Unplaced"/>
</dbReference>
<evidence type="ECO:0000256" key="3">
    <source>
        <dbReference type="ARBA" id="ARBA00022692"/>
    </source>
</evidence>
<dbReference type="PANTHER" id="PTHR10783">
    <property type="entry name" value="XENOTROPIC AND POLYTROPIC RETROVIRUS RECEPTOR 1-RELATED"/>
    <property type="match status" value="1"/>
</dbReference>
<evidence type="ECO:0000256" key="7">
    <source>
        <dbReference type="SAM" id="Phobius"/>
    </source>
</evidence>
<feature type="compositionally biased region" description="Basic and acidic residues" evidence="6">
    <location>
        <begin position="130"/>
        <end position="150"/>
    </location>
</feature>
<dbReference type="InterPro" id="IPR004331">
    <property type="entry name" value="SPX_dom"/>
</dbReference>
<keyword evidence="10" id="KW-1185">Reference proteome</keyword>
<dbReference type="AlphaFoldDB" id="A0A6J3M5G7"/>
<evidence type="ECO:0000256" key="2">
    <source>
        <dbReference type="ARBA" id="ARBA00009665"/>
    </source>
</evidence>
<feature type="region of interest" description="Disordered" evidence="6">
    <location>
        <begin position="358"/>
        <end position="379"/>
    </location>
</feature>
<dbReference type="GeneID" id="54357498"/>
<dbReference type="InterPro" id="IPR004342">
    <property type="entry name" value="EXS_C"/>
</dbReference>
<feature type="compositionally biased region" description="Polar residues" evidence="6">
    <location>
        <begin position="76"/>
        <end position="93"/>
    </location>
</feature>
<feature type="compositionally biased region" description="Acidic residues" evidence="6">
    <location>
        <begin position="990"/>
        <end position="1002"/>
    </location>
</feature>
<feature type="compositionally biased region" description="Basic and acidic residues" evidence="6">
    <location>
        <begin position="412"/>
        <end position="425"/>
    </location>
</feature>
<evidence type="ECO:0000313" key="11">
    <source>
        <dbReference type="RefSeq" id="XP_033459810.1"/>
    </source>
</evidence>
<sequence>MKFAKTLDDEAIPEWKTNYFDYKQAKRKLKAVGKAVRNVPSSPPTNRDSKVSGSSLTDAPVSALLKRRQTFGGGTTDNAPPVQTSKSDSSDQPLRSHLATGADFTPAIASNENRNTVRNNRPATAANERTALRSEQQRDALRDLPHEAPKLRSYGSIIGSPPGSDEDDNSQLSLKESPTSLRLPNPAVPLHDEIEDEPSSPSVGGLHRIPPRAIMWQQERPTSAYEVNSPPRLLASRPLAERLFSFTSFTGQIGAKSRGDLPLDDIAIEAYRELDAKKAEFIAFLNLELAKINAFYKAKEEDAVKQLSILREQLHIMRERRLAETEHLKRYGRSSAAAAGETTGGHDHRFRLPFMHHREHEPESPSRPRSRLSSSVGFAQETLDRVRTGHVGKTSTAMAQLGTPTGIWNPRPDQRDYGTRQPDVSHHTAKRKMKIAIAEYYRYLELIKSYATVNRTAFRKIVKKYDKTARSRQKSKFMDEHVNPSYFVKSEKLEMLIVDSESLYSRYFERGNHKIAVSKLRARSAKASDYTGSVGRTCFLLGVGTFMALYGLVNGAEILTSPDSPRRQTASFLMQLYAGYFFMLLLTGLFVLDAAVFDHYKVNYPLIFELEPKSRLDWRQLAEVPALFFFLFGGAMWLNFSIDAGGDVTFQWWFVVLLALSACWFFFPARLFYYKTRIWFLRSLGRLALSGFYTIEFRDFFLGDMFCSLTYSLGNIELFFCLYARQFTYDTAQCTSSRSRLLGFFTALPGIWRAIQCVRRYANTGAAFPHMFNFGKYCCTILQYVSLSVYRIDRTPGTLVFFIVAATINSIYCIVWDINYDWSLGNFKQKKYRGLRGQLSYRKQAWLYYLAMVVDPILRFNWIFYVIFRADLQHASLVSFLVALSEVFRRGLWTLFRVENEHCTNIMGQKATRSLNLPYDTESLHKAPADGAVDPTASSSTSLDASAVDAESGRTTAIESPVVRTLHRVGTTLRTGHQQDYVKKAKIDDDLPADSDSDESDE</sequence>
<dbReference type="PANTHER" id="PTHR10783:SF103">
    <property type="entry name" value="SOLUTE CARRIER FAMILY 53 MEMBER 1"/>
    <property type="match status" value="1"/>
</dbReference>
<reference evidence="11" key="1">
    <citation type="submission" date="2020-01" db="EMBL/GenBank/DDBJ databases">
        <authorList>
            <consortium name="DOE Joint Genome Institute"/>
            <person name="Haridas S."/>
            <person name="Albert R."/>
            <person name="Binder M."/>
            <person name="Bloem J."/>
            <person name="Labutti K."/>
            <person name="Salamov A."/>
            <person name="Andreopoulos B."/>
            <person name="Baker S.E."/>
            <person name="Barry K."/>
            <person name="Bills G."/>
            <person name="Bluhm B.H."/>
            <person name="Cannon C."/>
            <person name="Castanera R."/>
            <person name="Culley D.E."/>
            <person name="Daum C."/>
            <person name="Ezra D."/>
            <person name="Gonzalez J.B."/>
            <person name="Henrissat B."/>
            <person name="Kuo A."/>
            <person name="Liang C."/>
            <person name="Lipzen A."/>
            <person name="Lutzoni F."/>
            <person name="Magnuson J."/>
            <person name="Mondo S."/>
            <person name="Nolan M."/>
            <person name="Ohm R."/>
            <person name="Pangilinan J."/>
            <person name="Park H.-J."/>
            <person name="Ramirez L."/>
            <person name="Alfaro M."/>
            <person name="Sun H."/>
            <person name="Tritt A."/>
            <person name="Yoshinaga Y."/>
            <person name="Zwiers L.-H."/>
            <person name="Turgeon B.G."/>
            <person name="Goodwin S.B."/>
            <person name="Spatafora J.W."/>
            <person name="Crous P.W."/>
            <person name="Grigoriev I.V."/>
        </authorList>
    </citation>
    <scope>NUCLEOTIDE SEQUENCE</scope>
    <source>
        <strain evidence="11">CBS 342.82</strain>
    </source>
</reference>
<dbReference type="PROSITE" id="PS51382">
    <property type="entry name" value="SPX"/>
    <property type="match status" value="1"/>
</dbReference>
<feature type="transmembrane region" description="Helical" evidence="7">
    <location>
        <begin position="533"/>
        <end position="553"/>
    </location>
</feature>
<dbReference type="PROSITE" id="PS51380">
    <property type="entry name" value="EXS"/>
    <property type="match status" value="1"/>
</dbReference>
<dbReference type="GO" id="GO:0000822">
    <property type="term" value="F:inositol hexakisphosphate binding"/>
    <property type="evidence" value="ECO:0007669"/>
    <property type="project" value="TreeGrafter"/>
</dbReference>
<feature type="compositionally biased region" description="Polar residues" evidence="6">
    <location>
        <begin position="170"/>
        <end position="182"/>
    </location>
</feature>